<dbReference type="EMBL" id="JAPUUL010001330">
    <property type="protein sequence ID" value="KAJ8127697.1"/>
    <property type="molecule type" value="Genomic_DNA"/>
</dbReference>
<keyword evidence="2" id="KW-1185">Reference proteome</keyword>
<accession>A0ACC2JK04</accession>
<sequence length="807" mass="93644">MDPRNQGVGQGSVNPQDTLVIAHPDRVGPGAPIFPHGEIPDNHPPLDYEGLQARPLSPWAQRYGFPFQQMPDPIFNKFAEFHSGFAARRHGVFKSGYGKDLFFYEEIHSQALMNGAKHWQLGPLMHSLQFSRDVVVPGGHTRESLSERDAIKQVYDRELIRVDEDSWFPFLKKDRWFDTIAAEPTLHLNMWTVDDERVWGEIRVALEFLNRVLNALIKDKHHFLQTMLFGTMMYWDPVRNGMPYTPPSREPLPRSKVLLSYEFSRRQWEKAQNDPFVDKKPFLLSHIPTLGEDVWRERLNKLLEPHEWAIGVIEHRTGRTGGLTFSKDATTLLNVDVIKALMSDHFSLAERCAAQFNLMQTMLHELMHSLGSTRMISDLGVPGLNEIPVLHDLHYAGSAELGYAAENAIFGGVFREAHVRGYYFNPFAKHQITWPFLPRGPNSTLGIMAGEEHPDYAPDRESILRLVPAAYYSSLLSEGFWQDEGIPRKSDNHFHRFANFCSRAPNHPAKCSPWKRPPPVLEGRAELEALYDQGQLSQIMVDMVQDWDRRERLVNQIRAGWYDKERQTYEKSPWVYRNGRHAVGQFMDQWRKPPNERNIFMLVHFTDILTKHIWTSDYPQFIKRISLANQWWTWGALGFLMMAALPIRHQGARMLVNPLTQTYYFFPSDTVPPERKIGKNFDRPAARSENPESWIPLEYGPSKLVDPFLKPGKDNIPPEEITHLDYLNVVANIIRHWMRTKTFVSTPWLNEIVRLERNLRAQREKERAPGARASTWADNWDFQVPEYDPTALSVWDQERYAWVNAEN</sequence>
<reference evidence="1" key="1">
    <citation type="submission" date="2022-12" db="EMBL/GenBank/DDBJ databases">
        <title>Genome Sequence of Lasiodiplodia mahajangana.</title>
        <authorList>
            <person name="Buettner E."/>
        </authorList>
    </citation>
    <scope>NUCLEOTIDE SEQUENCE</scope>
    <source>
        <strain evidence="1">VT137</strain>
    </source>
</reference>
<proteinExistence type="predicted"/>
<evidence type="ECO:0000313" key="1">
    <source>
        <dbReference type="EMBL" id="KAJ8127697.1"/>
    </source>
</evidence>
<evidence type="ECO:0000313" key="2">
    <source>
        <dbReference type="Proteomes" id="UP001153332"/>
    </source>
</evidence>
<protein>
    <submittedName>
        <fullName evidence="1">Uncharacterized protein</fullName>
    </submittedName>
</protein>
<name>A0ACC2JK04_9PEZI</name>
<gene>
    <name evidence="1" type="ORF">O1611_g5939</name>
</gene>
<dbReference type="Proteomes" id="UP001153332">
    <property type="component" value="Unassembled WGS sequence"/>
</dbReference>
<comment type="caution">
    <text evidence="1">The sequence shown here is derived from an EMBL/GenBank/DDBJ whole genome shotgun (WGS) entry which is preliminary data.</text>
</comment>
<organism evidence="1 2">
    <name type="scientific">Lasiodiplodia mahajangana</name>
    <dbReference type="NCBI Taxonomy" id="1108764"/>
    <lineage>
        <taxon>Eukaryota</taxon>
        <taxon>Fungi</taxon>
        <taxon>Dikarya</taxon>
        <taxon>Ascomycota</taxon>
        <taxon>Pezizomycotina</taxon>
        <taxon>Dothideomycetes</taxon>
        <taxon>Dothideomycetes incertae sedis</taxon>
        <taxon>Botryosphaeriales</taxon>
        <taxon>Botryosphaeriaceae</taxon>
        <taxon>Lasiodiplodia</taxon>
    </lineage>
</organism>